<gene>
    <name evidence="7" type="ORF">Tci_488496</name>
</gene>
<keyword evidence="4 5" id="KW-0833">Ubl conjugation pathway</keyword>
<proteinExistence type="predicted"/>
<organism evidence="7">
    <name type="scientific">Tanacetum cinerariifolium</name>
    <name type="common">Dalmatian daisy</name>
    <name type="synonym">Chrysanthemum cinerariifolium</name>
    <dbReference type="NCBI Taxonomy" id="118510"/>
    <lineage>
        <taxon>Eukaryota</taxon>
        <taxon>Viridiplantae</taxon>
        <taxon>Streptophyta</taxon>
        <taxon>Embryophyta</taxon>
        <taxon>Tracheophyta</taxon>
        <taxon>Spermatophyta</taxon>
        <taxon>Magnoliopsida</taxon>
        <taxon>eudicotyledons</taxon>
        <taxon>Gunneridae</taxon>
        <taxon>Pentapetalae</taxon>
        <taxon>asterids</taxon>
        <taxon>campanulids</taxon>
        <taxon>Asterales</taxon>
        <taxon>Asteraceae</taxon>
        <taxon>Asteroideae</taxon>
        <taxon>Anthemideae</taxon>
        <taxon>Anthemidinae</taxon>
        <taxon>Tanacetum</taxon>
    </lineage>
</organism>
<dbReference type="AlphaFoldDB" id="A0A699I3L4"/>
<accession>A0A699I3L4</accession>
<dbReference type="Gene3D" id="3.30.2160.10">
    <property type="entry name" value="Hect, E3 ligase catalytic domain"/>
    <property type="match status" value="1"/>
</dbReference>
<evidence type="ECO:0000256" key="1">
    <source>
        <dbReference type="ARBA" id="ARBA00000885"/>
    </source>
</evidence>
<comment type="caution">
    <text evidence="7">The sequence shown here is derived from an EMBL/GenBank/DDBJ whole genome shotgun (WGS) entry which is preliminary data.</text>
</comment>
<dbReference type="EC" id="2.3.2.26" evidence="2"/>
<dbReference type="PANTHER" id="PTHR45700">
    <property type="entry name" value="UBIQUITIN-PROTEIN LIGASE E3C"/>
    <property type="match status" value="1"/>
</dbReference>
<evidence type="ECO:0000256" key="5">
    <source>
        <dbReference type="PROSITE-ProRule" id="PRU00104"/>
    </source>
</evidence>
<dbReference type="InterPro" id="IPR044611">
    <property type="entry name" value="E3A/B/C-like"/>
</dbReference>
<dbReference type="Pfam" id="PF00632">
    <property type="entry name" value="HECT"/>
    <property type="match status" value="1"/>
</dbReference>
<feature type="domain" description="HECT" evidence="6">
    <location>
        <begin position="56"/>
        <end position="153"/>
    </location>
</feature>
<dbReference type="PANTHER" id="PTHR45700:SF2">
    <property type="entry name" value="UBIQUITIN-PROTEIN LIGASE E3C"/>
    <property type="match status" value="1"/>
</dbReference>
<dbReference type="GO" id="GO:0061630">
    <property type="term" value="F:ubiquitin protein ligase activity"/>
    <property type="evidence" value="ECO:0007669"/>
    <property type="project" value="UniProtKB-EC"/>
</dbReference>
<dbReference type="InterPro" id="IPR000569">
    <property type="entry name" value="HECT_dom"/>
</dbReference>
<protein>
    <recommendedName>
        <fullName evidence="2">HECT-type E3 ubiquitin transferase</fullName>
        <ecNumber evidence="2">2.3.2.26</ecNumber>
    </recommendedName>
</protein>
<sequence length="153" mass="17726">MTYHGVLEASDIHNKRKLPGKQQVVELKSGGKDVNMANDNKLQYIYVMADYKLNRQHLYGGNHDIDVDDLRSNTKYSGGKIKGSRTVKLFWEVLRDFEPKERCVLIKFVASCSRSPLLCFKHVQPSYIIHKIVGKEAKERWEKVVDCRKTLPF</sequence>
<evidence type="ECO:0000256" key="3">
    <source>
        <dbReference type="ARBA" id="ARBA00022679"/>
    </source>
</evidence>
<keyword evidence="3" id="KW-0808">Transferase</keyword>
<reference evidence="7" key="1">
    <citation type="journal article" date="2019" name="Sci. Rep.">
        <title>Draft genome of Tanacetum cinerariifolium, the natural source of mosquito coil.</title>
        <authorList>
            <person name="Yamashiro T."/>
            <person name="Shiraishi A."/>
            <person name="Satake H."/>
            <person name="Nakayama K."/>
        </authorList>
    </citation>
    <scope>NUCLEOTIDE SEQUENCE</scope>
</reference>
<dbReference type="SUPFAM" id="SSF56204">
    <property type="entry name" value="Hect, E3 ligase catalytic domain"/>
    <property type="match status" value="1"/>
</dbReference>
<evidence type="ECO:0000259" key="6">
    <source>
        <dbReference type="PROSITE" id="PS50237"/>
    </source>
</evidence>
<dbReference type="PROSITE" id="PS50237">
    <property type="entry name" value="HECT"/>
    <property type="match status" value="1"/>
</dbReference>
<dbReference type="EMBL" id="BKCJ010247741">
    <property type="protein sequence ID" value="GEZ16523.1"/>
    <property type="molecule type" value="Genomic_DNA"/>
</dbReference>
<name>A0A699I3L4_TANCI</name>
<feature type="active site" description="Glycyl thioester intermediate" evidence="5">
    <location>
        <position position="147"/>
    </location>
</feature>
<dbReference type="Gene3D" id="3.30.2410.10">
    <property type="entry name" value="Hect, E3 ligase catalytic domain"/>
    <property type="match status" value="1"/>
</dbReference>
<comment type="catalytic activity">
    <reaction evidence="1">
        <text>S-ubiquitinyl-[E2 ubiquitin-conjugating enzyme]-L-cysteine + [acceptor protein]-L-lysine = [E2 ubiquitin-conjugating enzyme]-L-cysteine + N(6)-ubiquitinyl-[acceptor protein]-L-lysine.</text>
        <dbReference type="EC" id="2.3.2.26"/>
    </reaction>
</comment>
<evidence type="ECO:0000256" key="2">
    <source>
        <dbReference type="ARBA" id="ARBA00012485"/>
    </source>
</evidence>
<evidence type="ECO:0000313" key="7">
    <source>
        <dbReference type="EMBL" id="GEZ16523.1"/>
    </source>
</evidence>
<evidence type="ECO:0000256" key="4">
    <source>
        <dbReference type="ARBA" id="ARBA00022786"/>
    </source>
</evidence>
<dbReference type="GO" id="GO:0006511">
    <property type="term" value="P:ubiquitin-dependent protein catabolic process"/>
    <property type="evidence" value="ECO:0007669"/>
    <property type="project" value="TreeGrafter"/>
</dbReference>
<dbReference type="InterPro" id="IPR035983">
    <property type="entry name" value="Hect_E3_ubiquitin_ligase"/>
</dbReference>
<dbReference type="GO" id="GO:0000209">
    <property type="term" value="P:protein polyubiquitination"/>
    <property type="evidence" value="ECO:0007669"/>
    <property type="project" value="InterPro"/>
</dbReference>